<sequence length="331" mass="36666">MRYFILSAHGGIGYLAALRILAQNPQDVCTFLIPFNESETWKSDPQLRSYIASKTALIQTGDAKNVDDVQRAWHVAEMGIDSECSGIEAVIISDVPDQFSSLKSTGSEELLAILRCFPAYPYPTFKMFRESFAYSAKSRTSFLQQRLPPLQMPRSPSYSSRSPHLILVSPSRSLKRLHSSARGSKEEQVIAWATGKKMSSSANLVSPGSAITEPGTPIHADSHSIHSSYSTQLTLSKTGSLFPEEQQATSTRGGWLDPKHALIIRPAVLMRRRCRGDETGSSAPYRIQEEFTLRDRGGGWTISKRDVAHFIVAKALGDWTAWGGRKVRIAY</sequence>
<organism evidence="1 2">
    <name type="scientific">Rhizoctonia solani</name>
    <dbReference type="NCBI Taxonomy" id="456999"/>
    <lineage>
        <taxon>Eukaryota</taxon>
        <taxon>Fungi</taxon>
        <taxon>Dikarya</taxon>
        <taxon>Basidiomycota</taxon>
        <taxon>Agaricomycotina</taxon>
        <taxon>Agaricomycetes</taxon>
        <taxon>Cantharellales</taxon>
        <taxon>Ceratobasidiaceae</taxon>
        <taxon>Rhizoctonia</taxon>
    </lineage>
</organism>
<evidence type="ECO:0000313" key="2">
    <source>
        <dbReference type="Proteomes" id="UP000663846"/>
    </source>
</evidence>
<accession>A0A8H2WDR4</accession>
<evidence type="ECO:0000313" key="1">
    <source>
        <dbReference type="EMBL" id="CAE6372568.1"/>
    </source>
</evidence>
<proteinExistence type="predicted"/>
<comment type="caution">
    <text evidence="1">The sequence shown here is derived from an EMBL/GenBank/DDBJ whole genome shotgun (WGS) entry which is preliminary data.</text>
</comment>
<gene>
    <name evidence="1" type="ORF">RDB_LOCUS26844</name>
</gene>
<name>A0A8H2WDR4_9AGAM</name>
<protein>
    <submittedName>
        <fullName evidence="1">Uncharacterized protein</fullName>
    </submittedName>
</protein>
<reference evidence="1" key="1">
    <citation type="submission" date="2021-01" db="EMBL/GenBank/DDBJ databases">
        <authorList>
            <person name="Kaushik A."/>
        </authorList>
    </citation>
    <scope>NUCLEOTIDE SEQUENCE</scope>
    <source>
        <strain evidence="1">AG1-1C</strain>
    </source>
</reference>
<dbReference type="AlphaFoldDB" id="A0A8H2WDR4"/>
<dbReference type="Proteomes" id="UP000663846">
    <property type="component" value="Unassembled WGS sequence"/>
</dbReference>
<dbReference type="EMBL" id="CAJMWS010000152">
    <property type="protein sequence ID" value="CAE6372568.1"/>
    <property type="molecule type" value="Genomic_DNA"/>
</dbReference>